<accession>A0A3P3DI29</accession>
<evidence type="ECO:0000259" key="1">
    <source>
        <dbReference type="Pfam" id="PF21777"/>
    </source>
</evidence>
<proteinExistence type="predicted"/>
<evidence type="ECO:0000313" key="3">
    <source>
        <dbReference type="Proteomes" id="UP000282125"/>
    </source>
</evidence>
<gene>
    <name evidence="2" type="ORF">EG244_11450</name>
</gene>
<organism evidence="2 3">
    <name type="scientific">Falsigemmobacter faecalis</name>
    <dbReference type="NCBI Taxonomy" id="2488730"/>
    <lineage>
        <taxon>Bacteria</taxon>
        <taxon>Pseudomonadati</taxon>
        <taxon>Pseudomonadota</taxon>
        <taxon>Alphaproteobacteria</taxon>
        <taxon>Rhodobacterales</taxon>
        <taxon>Paracoccaceae</taxon>
        <taxon>Falsigemmobacter</taxon>
    </lineage>
</organism>
<reference evidence="2 3" key="1">
    <citation type="submission" date="2018-11" db="EMBL/GenBank/DDBJ databases">
        <title>Gemmobacter sp. nov., YIM 102744-1 draft genome.</title>
        <authorList>
            <person name="Li G."/>
            <person name="Jiang Y."/>
        </authorList>
    </citation>
    <scope>NUCLEOTIDE SEQUENCE [LARGE SCALE GENOMIC DNA]</scope>
    <source>
        <strain evidence="2 3">YIM 102744-1</strain>
    </source>
</reference>
<dbReference type="AlphaFoldDB" id="A0A3P3DI29"/>
<feature type="domain" description="Short chain dehydrogenase-like proteobacteria" evidence="1">
    <location>
        <begin position="86"/>
        <end position="147"/>
    </location>
</feature>
<protein>
    <recommendedName>
        <fullName evidence="1">Short chain dehydrogenase-like proteobacteria domain-containing protein</fullName>
    </recommendedName>
</protein>
<dbReference type="Proteomes" id="UP000282125">
    <property type="component" value="Unassembled WGS sequence"/>
</dbReference>
<evidence type="ECO:0000313" key="2">
    <source>
        <dbReference type="EMBL" id="RRH73900.1"/>
    </source>
</evidence>
<dbReference type="EMBL" id="RRAZ01000015">
    <property type="protein sequence ID" value="RRH73900.1"/>
    <property type="molecule type" value="Genomic_DNA"/>
</dbReference>
<sequence>MKIALRGEPGICAALEAGLRAQGCRPAGEDLPDLMVWCAPLAPAQDVSHALAGEVTGPWRHYADRCGPPAGDNSGEKRARGALLLLCGAEGGGESRLLAGLLPGLALRFAPNLRVNLLAGSYAEPEGFLRPAFFWLARSPVVTGQILGSKPR</sequence>
<dbReference type="Pfam" id="PF21777">
    <property type="entry name" value="SDR-like"/>
    <property type="match status" value="1"/>
</dbReference>
<keyword evidence="3" id="KW-1185">Reference proteome</keyword>
<dbReference type="OrthoDB" id="7409402at2"/>
<comment type="caution">
    <text evidence="2">The sequence shown here is derived from an EMBL/GenBank/DDBJ whole genome shotgun (WGS) entry which is preliminary data.</text>
</comment>
<dbReference type="InterPro" id="IPR048623">
    <property type="entry name" value="SDR-like_proteobact"/>
</dbReference>
<dbReference type="RefSeq" id="WP_124965135.1">
    <property type="nucleotide sequence ID" value="NZ_RRAZ01000015.1"/>
</dbReference>
<name>A0A3P3DI29_9RHOB</name>